<evidence type="ECO:0000259" key="4">
    <source>
        <dbReference type="PROSITE" id="PS50883"/>
    </source>
</evidence>
<evidence type="ECO:0000256" key="2">
    <source>
        <dbReference type="ARBA" id="ARBA00022475"/>
    </source>
</evidence>
<evidence type="ECO:0000313" key="7">
    <source>
        <dbReference type="EMBL" id="AEN91029.1"/>
    </source>
</evidence>
<dbReference type="PANTHER" id="PTHR44757">
    <property type="entry name" value="DIGUANYLATE CYCLASE DGCP"/>
    <property type="match status" value="1"/>
</dbReference>
<keyword evidence="3" id="KW-0472">Membrane</keyword>
<sequence>MSIKKKISLFFTLLVLCILLANNTLHYIRSKNRLIDFNQKEITLVTEEIAYEVENSKNSALYMEDRMAQELRTASIAIQRSLPSKYQDISNEQLKELAKQLRVSHITLLAPSGDDIIGVRSSDSKEINMSTKEWGYWYASFQELLANRPVTTKKGMALPNFWSGPIEVASSNPKHVDKWGYYYDGSTNYIINPYFRDKNVIDIEKQFGPTNVMNRFTKSLDGVLELTVFNPNNFGKQNQSVYLNGNRYVKMKDQPIWYGTYTYQNTNRDKTFIKNALKTGMSQSYISEINKKKVLKTFVPIKEEKSASYVIGVVYNYDLIETELHDELVKHLLLSLPFITLVLIVSIIFSTSITRPIKNLVEHVNYIAKGNFGELSTVRRRDELGGLIENINHLSHFLKTYLDDLKSSQEESEFHAYHDFLTGLPNRRYFKEELNKRLMESEQKSIKHVAVLFMDIDRFKDINDTLGHSKGDQLIQLVANRIKACLPPYNSFLTRQGGDEFVVLFSDFPPVEVEKLARKIILDVQQPCYIESDEIVVSISSGLSFYPEHSENLDTLITYADMAMYAAKRQGGNKVVTYHQLLNKEQTEKMQIEKRLRKAIQKETIEVYYQPKVDARHNTVTGVEALVRWHDEELGFVSPEVFIGIAEEAGLIHSLWGSVMNIACCQISKWNKTFNQELTLAMNFSPRQFQDSSLLVHEVKGALSLYNLNPGSFEMEITESTLLINTQETIKALHELKEYGISISIDDFGTGYSSLSYLKNLPINCLKIDRSFIMDMNEDDSNRKIIQAIISLSESLNLNVIAEGVELDYQKDFLLENGCVHMQGYLFSRPLCAEGFESFFCRGDNQSID</sequence>
<proteinExistence type="predicted"/>
<keyword evidence="2" id="KW-1003">Cell membrane</keyword>
<dbReference type="InterPro" id="IPR035919">
    <property type="entry name" value="EAL_sf"/>
</dbReference>
<dbReference type="Pfam" id="PF00563">
    <property type="entry name" value="EAL"/>
    <property type="match status" value="1"/>
</dbReference>
<dbReference type="PROSITE" id="PS50885">
    <property type="entry name" value="HAMP"/>
    <property type="match status" value="1"/>
</dbReference>
<accession>A0A8D4BRJ5</accession>
<reference evidence="7 8" key="1">
    <citation type="journal article" date="2011" name="J. Bacteriol.">
        <title>Complete genome sequence of the industrial strain Bacillus megaterium WSH-002.</title>
        <authorList>
            <person name="Liu L."/>
            <person name="Li Y."/>
            <person name="Zhang J."/>
            <person name="Zou W."/>
            <person name="Zhou Z."/>
            <person name="Liu J."/>
            <person name="Li X."/>
            <person name="Wang L."/>
            <person name="Chen J."/>
        </authorList>
    </citation>
    <scope>NUCLEOTIDE SEQUENCE [LARGE SCALE GENOMIC DNA]</scope>
    <source>
        <strain evidence="7 8">WSH-002</strain>
    </source>
</reference>
<organism evidence="7 8">
    <name type="scientific">Priestia megaterium (strain WSH-002)</name>
    <name type="common">Bacillus megaterium</name>
    <dbReference type="NCBI Taxonomy" id="1006007"/>
    <lineage>
        <taxon>Bacteria</taxon>
        <taxon>Bacillati</taxon>
        <taxon>Bacillota</taxon>
        <taxon>Bacilli</taxon>
        <taxon>Bacillales</taxon>
        <taxon>Bacillaceae</taxon>
        <taxon>Priestia</taxon>
    </lineage>
</organism>
<dbReference type="Proteomes" id="UP000001283">
    <property type="component" value="Chromosome"/>
</dbReference>
<evidence type="ECO:0000256" key="1">
    <source>
        <dbReference type="ARBA" id="ARBA00004236"/>
    </source>
</evidence>
<feature type="domain" description="EAL" evidence="4">
    <location>
        <begin position="589"/>
        <end position="844"/>
    </location>
</feature>
<feature type="domain" description="HAMP" evidence="5">
    <location>
        <begin position="351"/>
        <end position="403"/>
    </location>
</feature>
<dbReference type="InterPro" id="IPR029787">
    <property type="entry name" value="Nucleotide_cyclase"/>
</dbReference>
<evidence type="ECO:0000259" key="5">
    <source>
        <dbReference type="PROSITE" id="PS50885"/>
    </source>
</evidence>
<dbReference type="SMART" id="SM00052">
    <property type="entry name" value="EAL"/>
    <property type="match status" value="1"/>
</dbReference>
<dbReference type="CDD" id="cd01949">
    <property type="entry name" value="GGDEF"/>
    <property type="match status" value="1"/>
</dbReference>
<dbReference type="Gene3D" id="3.20.20.450">
    <property type="entry name" value="EAL domain"/>
    <property type="match status" value="1"/>
</dbReference>
<dbReference type="PROSITE" id="PS50887">
    <property type="entry name" value="GGDEF"/>
    <property type="match status" value="1"/>
</dbReference>
<dbReference type="GO" id="GO:0005886">
    <property type="term" value="C:plasma membrane"/>
    <property type="evidence" value="ECO:0007669"/>
    <property type="project" value="UniProtKB-SubCell"/>
</dbReference>
<dbReference type="Gene3D" id="6.10.340.10">
    <property type="match status" value="1"/>
</dbReference>
<evidence type="ECO:0000313" key="8">
    <source>
        <dbReference type="Proteomes" id="UP000001283"/>
    </source>
</evidence>
<dbReference type="Pfam" id="PF00990">
    <property type="entry name" value="GGDEF"/>
    <property type="match status" value="1"/>
</dbReference>
<evidence type="ECO:0000256" key="3">
    <source>
        <dbReference type="ARBA" id="ARBA00023136"/>
    </source>
</evidence>
<dbReference type="SMART" id="SM00267">
    <property type="entry name" value="GGDEF"/>
    <property type="match status" value="1"/>
</dbReference>
<dbReference type="SUPFAM" id="SSF141868">
    <property type="entry name" value="EAL domain-like"/>
    <property type="match status" value="1"/>
</dbReference>
<dbReference type="InterPro" id="IPR052155">
    <property type="entry name" value="Biofilm_reg_signaling"/>
</dbReference>
<name>A0A8D4BRJ5_PRIMW</name>
<dbReference type="GO" id="GO:0007165">
    <property type="term" value="P:signal transduction"/>
    <property type="evidence" value="ECO:0007669"/>
    <property type="project" value="InterPro"/>
</dbReference>
<dbReference type="PANTHER" id="PTHR44757:SF2">
    <property type="entry name" value="BIOFILM ARCHITECTURE MAINTENANCE PROTEIN MBAA"/>
    <property type="match status" value="1"/>
</dbReference>
<dbReference type="InterPro" id="IPR001633">
    <property type="entry name" value="EAL_dom"/>
</dbReference>
<protein>
    <submittedName>
        <fullName evidence="7">Response regulator receiver modulated diguanylate cyclase</fullName>
    </submittedName>
</protein>
<dbReference type="InterPro" id="IPR000160">
    <property type="entry name" value="GGDEF_dom"/>
</dbReference>
<gene>
    <name evidence="7" type="ORF">BMWSH_4150</name>
</gene>
<feature type="domain" description="GGDEF" evidence="6">
    <location>
        <begin position="447"/>
        <end position="580"/>
    </location>
</feature>
<dbReference type="NCBIfam" id="TIGR00254">
    <property type="entry name" value="GGDEF"/>
    <property type="match status" value="1"/>
</dbReference>
<dbReference type="PROSITE" id="PS50883">
    <property type="entry name" value="EAL"/>
    <property type="match status" value="1"/>
</dbReference>
<dbReference type="RefSeq" id="WP_014461228.1">
    <property type="nucleotide sequence ID" value="NC_017138.1"/>
</dbReference>
<dbReference type="KEGG" id="bmh:BMWSH_4150"/>
<dbReference type="Gene3D" id="3.30.70.270">
    <property type="match status" value="1"/>
</dbReference>
<dbReference type="Pfam" id="PF00672">
    <property type="entry name" value="HAMP"/>
    <property type="match status" value="1"/>
</dbReference>
<dbReference type="CDD" id="cd06225">
    <property type="entry name" value="HAMP"/>
    <property type="match status" value="1"/>
</dbReference>
<evidence type="ECO:0000259" key="6">
    <source>
        <dbReference type="PROSITE" id="PS50887"/>
    </source>
</evidence>
<dbReference type="AlphaFoldDB" id="A0A8D4BRJ5"/>
<dbReference type="SUPFAM" id="SSF158472">
    <property type="entry name" value="HAMP domain-like"/>
    <property type="match status" value="1"/>
</dbReference>
<comment type="subcellular location">
    <subcellularLocation>
        <location evidence="1">Cell membrane</location>
    </subcellularLocation>
</comment>
<dbReference type="CDD" id="cd01948">
    <property type="entry name" value="EAL"/>
    <property type="match status" value="1"/>
</dbReference>
<dbReference type="SUPFAM" id="SSF55073">
    <property type="entry name" value="Nucleotide cyclase"/>
    <property type="match status" value="1"/>
</dbReference>
<dbReference type="EMBL" id="CP003017">
    <property type="protein sequence ID" value="AEN91029.1"/>
    <property type="molecule type" value="Genomic_DNA"/>
</dbReference>
<dbReference type="InterPro" id="IPR003660">
    <property type="entry name" value="HAMP_dom"/>
</dbReference>
<dbReference type="InterPro" id="IPR043128">
    <property type="entry name" value="Rev_trsase/Diguanyl_cyclase"/>
</dbReference>
<dbReference type="SMART" id="SM00304">
    <property type="entry name" value="HAMP"/>
    <property type="match status" value="1"/>
</dbReference>